<sequence length="1163" mass="130031">MIPGNGVIFVLLGLLLYGVKMSASQDPCLDGNSLGLNHMTRRSPSDLWVSNDYALFCEDNLIKEAWYKAKNYVMTMSPPRLFTCGTLYPVWLSGSIPPAGVTQTLSACVVRRDTCSFSHQIEVKNCTTFLVYKLKPLRTCYEAYCFEPDDNFLGIDQGIDETVTSVKVSFHNVTWKSQAHLSIPGMIQHDPYINLLCSFTPSANGTLLYHIDWYVDNDIVIQGQTVDKDSLQDAIMSAEDMNKAGKKINSWIHCVVGIKTSVNDSPSSTKSSNSFFAGLEVLNQTLSIQRKGNSTLMIRPTIPFVSETIEVHGQQSTSPLNIQLSFPGDNGKCQQQSGGNLQKCSIELDSYTHNDRQKYEDPTNWNKVYNIEVFNTDDEGYYLPNHKLVLRLETNGASGTGAQIFANAAFHDVHINVVEDQEAWKGKRCSSYADPHQTTFDGYRYECQSTGCISGKTYIFYRNEQHLQELQVRHGSCWGRPRCVCAVAARAGQDVFTMDFCSGKQDINFPLCNENTLKVIKEHDKRYKIIFPTGTSARVSLYNFGSYFFYINLEVYPTVADVSSTSGLCGFLDGDHTNDLRHRHGTQDNVASFSYYNPPDAFSLSWQLSTGSTEDLLSNSQSVYDQLTRLSSYVQKLCTCDEGKTQCSYKQYSECKTKIRGKEYHCVLHSTSSGRKKRDVQHLTLYTANRWQSSEVVRFKRQIYSTLESYDICDEAFQQSSYYNTCLQVVPNFSNETLDNCISDIVMTGEHNLTQLHLDTALGQCQAYILLNSTLQSEHPDMTTLVINLCPNNCSNRGVCSEGNCTCDSGYGGSDCSFDVSSPPTITRLSGNGVCDQSTETCDDITLYGHYFVENMGTTCYVTRLDLQGNESDTGVSTEFYTVQLEERTLFEGYVSLQYGQENTWITTFRFNMSNDDTQFSEMYTVHVYQSKCQTFNNESGDVSFTLQSGYCYIDGQCIMDGALKSNDTCLQCKPLSDAFNWTDCTTEDTTPFTTTASSLSSIAVVQPLSSTAGVQTATSTATAQTVPPNTVQRVTERPSTENETLRMKLIGLSIGVALVSVMIIAIVGYMIKTKIYRWKSTKNASWKNLDSRSGKQDKVTNIGSVDGLFHFDSSADRHSRPPSSTSLHERVLSPTNDFTKVFAPQSHRLPSNVKPIQVRNVK</sequence>
<evidence type="ECO:0000259" key="7">
    <source>
        <dbReference type="PROSITE" id="PS51233"/>
    </source>
</evidence>
<evidence type="ECO:0000256" key="1">
    <source>
        <dbReference type="ARBA" id="ARBA00023157"/>
    </source>
</evidence>
<accession>A0A8B8A8K7</accession>
<feature type="transmembrane region" description="Helical" evidence="4">
    <location>
        <begin position="1050"/>
        <end position="1072"/>
    </location>
</feature>
<feature type="chain" id="PRO_5034381206" evidence="5">
    <location>
        <begin position="25"/>
        <end position="1163"/>
    </location>
</feature>
<dbReference type="AlphaFoldDB" id="A0A8B8A8K7"/>
<feature type="domain" description="VWFD" evidence="7">
    <location>
        <begin position="427"/>
        <end position="614"/>
    </location>
</feature>
<feature type="domain" description="EGF-like" evidence="6">
    <location>
        <begin position="786"/>
        <end position="817"/>
    </location>
</feature>
<dbReference type="KEGG" id="cvn:111100331"/>
<dbReference type="InterPro" id="IPR041161">
    <property type="entry name" value="EGF_Tenascin"/>
</dbReference>
<dbReference type="InterPro" id="IPR001846">
    <property type="entry name" value="VWF_type-D"/>
</dbReference>
<dbReference type="PROSITE" id="PS50026">
    <property type="entry name" value="EGF_3"/>
    <property type="match status" value="1"/>
</dbReference>
<keyword evidence="1 3" id="KW-1015">Disulfide bond</keyword>
<organism evidence="8 9">
    <name type="scientific">Crassostrea virginica</name>
    <name type="common">Eastern oyster</name>
    <dbReference type="NCBI Taxonomy" id="6565"/>
    <lineage>
        <taxon>Eukaryota</taxon>
        <taxon>Metazoa</taxon>
        <taxon>Spiralia</taxon>
        <taxon>Lophotrochozoa</taxon>
        <taxon>Mollusca</taxon>
        <taxon>Bivalvia</taxon>
        <taxon>Autobranchia</taxon>
        <taxon>Pteriomorphia</taxon>
        <taxon>Ostreida</taxon>
        <taxon>Ostreoidea</taxon>
        <taxon>Ostreidae</taxon>
        <taxon>Crassostrea</taxon>
    </lineage>
</organism>
<evidence type="ECO:0000313" key="9">
    <source>
        <dbReference type="RefSeq" id="XP_022287792.1"/>
    </source>
</evidence>
<proteinExistence type="predicted"/>
<gene>
    <name evidence="9" type="primary">LOC111100331</name>
</gene>
<evidence type="ECO:0000256" key="4">
    <source>
        <dbReference type="SAM" id="Phobius"/>
    </source>
</evidence>
<dbReference type="PROSITE" id="PS00022">
    <property type="entry name" value="EGF_1"/>
    <property type="match status" value="1"/>
</dbReference>
<dbReference type="PROSITE" id="PS51233">
    <property type="entry name" value="VWFD"/>
    <property type="match status" value="1"/>
</dbReference>
<dbReference type="Gene3D" id="2.10.25.10">
    <property type="entry name" value="Laminin"/>
    <property type="match status" value="1"/>
</dbReference>
<dbReference type="Pfam" id="PF18720">
    <property type="entry name" value="EGF_Tenascin"/>
    <property type="match status" value="1"/>
</dbReference>
<evidence type="ECO:0000256" key="3">
    <source>
        <dbReference type="PROSITE-ProRule" id="PRU00076"/>
    </source>
</evidence>
<keyword evidence="8" id="KW-1185">Reference proteome</keyword>
<dbReference type="Pfam" id="PF00094">
    <property type="entry name" value="VWD"/>
    <property type="match status" value="1"/>
</dbReference>
<dbReference type="GeneID" id="111100331"/>
<keyword evidence="2" id="KW-0325">Glycoprotein</keyword>
<dbReference type="FunFam" id="2.10.25.10:FF:000001">
    <property type="entry name" value="Tenascin C"/>
    <property type="match status" value="1"/>
</dbReference>
<feature type="signal peptide" evidence="5">
    <location>
        <begin position="1"/>
        <end position="24"/>
    </location>
</feature>
<dbReference type="OrthoDB" id="10001041at2759"/>
<feature type="disulfide bond" evidence="3">
    <location>
        <begin position="790"/>
        <end position="800"/>
    </location>
</feature>
<keyword evidence="3" id="KW-0245">EGF-like domain</keyword>
<comment type="caution">
    <text evidence="3">Lacks conserved residue(s) required for the propagation of feature annotation.</text>
</comment>
<keyword evidence="4" id="KW-0812">Transmembrane</keyword>
<dbReference type="Pfam" id="PF26129">
    <property type="entry name" value="Vwde"/>
    <property type="match status" value="1"/>
</dbReference>
<keyword evidence="5" id="KW-0732">Signal</keyword>
<keyword evidence="4" id="KW-0472">Membrane</keyword>
<dbReference type="Proteomes" id="UP000694844">
    <property type="component" value="Chromosome 6"/>
</dbReference>
<dbReference type="PROSITE" id="PS01186">
    <property type="entry name" value="EGF_2"/>
    <property type="match status" value="1"/>
</dbReference>
<name>A0A8B8A8K7_CRAVI</name>
<evidence type="ECO:0000256" key="5">
    <source>
        <dbReference type="SAM" id="SignalP"/>
    </source>
</evidence>
<evidence type="ECO:0000256" key="2">
    <source>
        <dbReference type="ARBA" id="ARBA00023180"/>
    </source>
</evidence>
<evidence type="ECO:0000259" key="6">
    <source>
        <dbReference type="PROSITE" id="PS50026"/>
    </source>
</evidence>
<protein>
    <submittedName>
        <fullName evidence="9">von Willebrand factor D and EGF domain-containing protein-like isoform X1</fullName>
    </submittedName>
</protein>
<keyword evidence="4" id="KW-1133">Transmembrane helix</keyword>
<dbReference type="InterPro" id="IPR000742">
    <property type="entry name" value="EGF"/>
</dbReference>
<dbReference type="InterPro" id="IPR058727">
    <property type="entry name" value="Helical_Vwde"/>
</dbReference>
<feature type="disulfide bond" evidence="3">
    <location>
        <begin position="807"/>
        <end position="816"/>
    </location>
</feature>
<evidence type="ECO:0000313" key="8">
    <source>
        <dbReference type="Proteomes" id="UP000694844"/>
    </source>
</evidence>
<dbReference type="RefSeq" id="XP_022287792.1">
    <property type="nucleotide sequence ID" value="XM_022432084.1"/>
</dbReference>
<reference evidence="9" key="1">
    <citation type="submission" date="2025-08" db="UniProtKB">
        <authorList>
            <consortium name="RefSeq"/>
        </authorList>
    </citation>
    <scope>IDENTIFICATION</scope>
    <source>
        <tissue evidence="9">Whole sample</tissue>
    </source>
</reference>